<dbReference type="EMBL" id="JAGRQH010000008">
    <property type="protein sequence ID" value="MBR0560424.1"/>
    <property type="molecule type" value="Genomic_DNA"/>
</dbReference>
<comment type="cofactor">
    <cofactor evidence="1">
        <name>pyridoxal 5'-phosphate</name>
        <dbReference type="ChEBI" id="CHEBI:597326"/>
    </cofactor>
</comment>
<dbReference type="SUPFAM" id="SSF53383">
    <property type="entry name" value="PLP-dependent transferases"/>
    <property type="match status" value="1"/>
</dbReference>
<dbReference type="Gene3D" id="3.40.640.10">
    <property type="entry name" value="Type I PLP-dependent aspartate aminotransferase-like (Major domain)"/>
    <property type="match status" value="1"/>
</dbReference>
<evidence type="ECO:0000256" key="4">
    <source>
        <dbReference type="ARBA" id="ARBA00012285"/>
    </source>
</evidence>
<reference evidence="11 12" key="1">
    <citation type="submission" date="2021-04" db="EMBL/GenBank/DDBJ databases">
        <title>The complete genome sequence of Neokomagataea sp. TBRC 2177.</title>
        <authorList>
            <person name="Charoenyingcharoen P."/>
            <person name="Yukphan P."/>
        </authorList>
    </citation>
    <scope>NUCLEOTIDE SEQUENCE [LARGE SCALE GENOMIC DNA]</scope>
    <source>
        <strain evidence="11 12">TBRC 2177</strain>
    </source>
</reference>
<dbReference type="GO" id="GO:0048472">
    <property type="term" value="F:threonine-phosphate decarboxylase activity"/>
    <property type="evidence" value="ECO:0007669"/>
    <property type="project" value="UniProtKB-EC"/>
</dbReference>
<gene>
    <name evidence="11" type="ORF">KB213_10210</name>
</gene>
<dbReference type="PANTHER" id="PTHR42885:SF1">
    <property type="entry name" value="THREONINE-PHOSPHATE DECARBOXYLASE"/>
    <property type="match status" value="1"/>
</dbReference>
<keyword evidence="7 11" id="KW-0456">Lyase</keyword>
<dbReference type="InterPro" id="IPR015424">
    <property type="entry name" value="PyrdxlP-dep_Trfase"/>
</dbReference>
<evidence type="ECO:0000256" key="3">
    <source>
        <dbReference type="ARBA" id="ARBA00004953"/>
    </source>
</evidence>
<feature type="domain" description="Aminotransferase class I/classII large" evidence="10">
    <location>
        <begin position="76"/>
        <end position="309"/>
    </location>
</feature>
<dbReference type="CDD" id="cd00609">
    <property type="entry name" value="AAT_like"/>
    <property type="match status" value="1"/>
</dbReference>
<dbReference type="NCBIfam" id="TIGR01140">
    <property type="entry name" value="L_thr_O3P_dcar"/>
    <property type="match status" value="1"/>
</dbReference>
<evidence type="ECO:0000256" key="9">
    <source>
        <dbReference type="ARBA" id="ARBA00048531"/>
    </source>
</evidence>
<accession>A0ABS5E949</accession>
<dbReference type="InterPro" id="IPR004839">
    <property type="entry name" value="Aminotransferase_I/II_large"/>
</dbReference>
<dbReference type="Pfam" id="PF00155">
    <property type="entry name" value="Aminotran_1_2"/>
    <property type="match status" value="1"/>
</dbReference>
<evidence type="ECO:0000256" key="2">
    <source>
        <dbReference type="ARBA" id="ARBA00003444"/>
    </source>
</evidence>
<evidence type="ECO:0000313" key="11">
    <source>
        <dbReference type="EMBL" id="MBR0560424.1"/>
    </source>
</evidence>
<keyword evidence="12" id="KW-1185">Reference proteome</keyword>
<dbReference type="EC" id="4.1.1.81" evidence="4"/>
<dbReference type="Gene3D" id="3.90.1150.10">
    <property type="entry name" value="Aspartate Aminotransferase, domain 1"/>
    <property type="match status" value="1"/>
</dbReference>
<evidence type="ECO:0000256" key="1">
    <source>
        <dbReference type="ARBA" id="ARBA00001933"/>
    </source>
</evidence>
<protein>
    <recommendedName>
        <fullName evidence="4">threonine-phosphate decarboxylase</fullName>
        <ecNumber evidence="4">4.1.1.81</ecNumber>
    </recommendedName>
    <alternativeName>
        <fullName evidence="8">L-threonine-O-3-phosphate decarboxylase</fullName>
    </alternativeName>
</protein>
<dbReference type="InterPro" id="IPR005860">
    <property type="entry name" value="CobD"/>
</dbReference>
<dbReference type="Proteomes" id="UP000677812">
    <property type="component" value="Unassembled WGS sequence"/>
</dbReference>
<keyword evidence="5" id="KW-0169">Cobalamin biosynthesis</keyword>
<evidence type="ECO:0000259" key="10">
    <source>
        <dbReference type="Pfam" id="PF00155"/>
    </source>
</evidence>
<sequence length="342" mass="37754">MKRDGETMFPVHGGQIRRIMEQFPDAPQPYLDLSTGISPFAYPFIPDAMKLRALPQPHEEYAVMQVAATAYGVADSAYVVAGPGTQILINLLPLVLSVRSITIWGPTYSGHERAWQRAGYVVQHVETSAACEAAMRCGGAVVVVNPNNPDGRLVSKARLARWADLCAEAGGVLIVDEAFADFCDETVASLLPHEGLVVLRSFGKTYGLPGVRLGFALGSRSEITRLRGILGEWAVSVDALEVGCAALSDVGWYQQARERAWVDTRRLSVMLEQYGMEVIGQAPLFRLARHDQAQCLWHFLCENGVVTRRFDGRDDVLRFGLPAEEAGWKRLEKALKQWNSRL</sequence>
<dbReference type="InterPro" id="IPR015421">
    <property type="entry name" value="PyrdxlP-dep_Trfase_major"/>
</dbReference>
<dbReference type="PANTHER" id="PTHR42885">
    <property type="entry name" value="HISTIDINOL-PHOSPHATE AMINOTRANSFERASE-RELATED"/>
    <property type="match status" value="1"/>
</dbReference>
<evidence type="ECO:0000256" key="7">
    <source>
        <dbReference type="ARBA" id="ARBA00023239"/>
    </source>
</evidence>
<dbReference type="RefSeq" id="WP_211682808.1">
    <property type="nucleotide sequence ID" value="NZ_JAGRQH010000008.1"/>
</dbReference>
<keyword evidence="6" id="KW-0663">Pyridoxal phosphate</keyword>
<evidence type="ECO:0000313" key="12">
    <source>
        <dbReference type="Proteomes" id="UP000677812"/>
    </source>
</evidence>
<comment type="caution">
    <text evidence="11">The sequence shown here is derived from an EMBL/GenBank/DDBJ whole genome shotgun (WGS) entry which is preliminary data.</text>
</comment>
<evidence type="ECO:0000256" key="5">
    <source>
        <dbReference type="ARBA" id="ARBA00022573"/>
    </source>
</evidence>
<comment type="pathway">
    <text evidence="3">Cofactor biosynthesis; adenosylcobalamin biosynthesis.</text>
</comment>
<proteinExistence type="predicted"/>
<comment type="catalytic activity">
    <reaction evidence="9">
        <text>O-phospho-L-threonine + H(+) = (R)-1-aminopropan-2-yl phosphate + CO2</text>
        <dbReference type="Rhea" id="RHEA:11492"/>
        <dbReference type="ChEBI" id="CHEBI:15378"/>
        <dbReference type="ChEBI" id="CHEBI:16526"/>
        <dbReference type="ChEBI" id="CHEBI:58563"/>
        <dbReference type="ChEBI" id="CHEBI:58675"/>
        <dbReference type="EC" id="4.1.1.81"/>
    </reaction>
</comment>
<dbReference type="InterPro" id="IPR015422">
    <property type="entry name" value="PyrdxlP-dep_Trfase_small"/>
</dbReference>
<evidence type="ECO:0000256" key="6">
    <source>
        <dbReference type="ARBA" id="ARBA00022898"/>
    </source>
</evidence>
<evidence type="ECO:0000256" key="8">
    <source>
        <dbReference type="ARBA" id="ARBA00029996"/>
    </source>
</evidence>
<comment type="function">
    <text evidence="2">Decarboxylates L-threonine-O-3-phosphate to yield (R)-1-amino-2-propanol O-2-phosphate, the precursor for the linkage between the nucleotide loop and the corrin ring in cobalamin.</text>
</comment>
<organism evidence="11 12">
    <name type="scientific">Neokomagataea anthophila</name>
    <dbReference type="NCBI Taxonomy" id="2826925"/>
    <lineage>
        <taxon>Bacteria</taxon>
        <taxon>Pseudomonadati</taxon>
        <taxon>Pseudomonadota</taxon>
        <taxon>Alphaproteobacteria</taxon>
        <taxon>Acetobacterales</taxon>
        <taxon>Acetobacteraceae</taxon>
        <taxon>Neokomagataea</taxon>
    </lineage>
</organism>
<name>A0ABS5E949_9PROT</name>